<protein>
    <recommendedName>
        <fullName evidence="3">Helix-turn-helix domain-containing protein</fullName>
    </recommendedName>
</protein>
<gene>
    <name evidence="1" type="ORF">AA309_25215</name>
</gene>
<reference evidence="1 2" key="1">
    <citation type="submission" date="2015-05" db="EMBL/GenBank/DDBJ databases">
        <title>Draft genome sequence of Microvirga vignae strain BR3299, a novel nitrogen fixing bacteria isolated from Brazil semi-aired region.</title>
        <authorList>
            <person name="Zilli J.E."/>
            <person name="Passos S.R."/>
            <person name="Leite J."/>
            <person name="Baldani J.I."/>
            <person name="Xavier G.R."/>
            <person name="Rumjaneck N.G."/>
            <person name="Simoes-Araujo J.L."/>
        </authorList>
    </citation>
    <scope>NUCLEOTIDE SEQUENCE [LARGE SCALE GENOMIC DNA]</scope>
    <source>
        <strain evidence="1 2">BR3299</strain>
    </source>
</reference>
<evidence type="ECO:0000313" key="1">
    <source>
        <dbReference type="EMBL" id="KLK90512.1"/>
    </source>
</evidence>
<organism evidence="1 2">
    <name type="scientific">Microvirga vignae</name>
    <dbReference type="NCBI Taxonomy" id="1225564"/>
    <lineage>
        <taxon>Bacteria</taxon>
        <taxon>Pseudomonadati</taxon>
        <taxon>Pseudomonadota</taxon>
        <taxon>Alphaproteobacteria</taxon>
        <taxon>Hyphomicrobiales</taxon>
        <taxon>Methylobacteriaceae</taxon>
        <taxon>Microvirga</taxon>
    </lineage>
</organism>
<dbReference type="InterPro" id="IPR009061">
    <property type="entry name" value="DNA-bd_dom_put_sf"/>
</dbReference>
<dbReference type="OrthoDB" id="194758at2"/>
<sequence length="85" mass="9361">MSKQPQQPPTLIRTPIELACLPVDTIVSAAEVALFLGCSVALLHRWEREGRGPFCLRPASCTDAVEYRIGDVRRWMALPVVKAGT</sequence>
<dbReference type="SUPFAM" id="SSF46955">
    <property type="entry name" value="Putative DNA-binding domain"/>
    <property type="match status" value="1"/>
</dbReference>
<accession>A0A0H1RD42</accession>
<proteinExistence type="predicted"/>
<comment type="caution">
    <text evidence="1">The sequence shown here is derived from an EMBL/GenBank/DDBJ whole genome shotgun (WGS) entry which is preliminary data.</text>
</comment>
<dbReference type="EMBL" id="LCYG01000081">
    <property type="protein sequence ID" value="KLK90512.1"/>
    <property type="molecule type" value="Genomic_DNA"/>
</dbReference>
<dbReference type="AlphaFoldDB" id="A0A0H1RD42"/>
<keyword evidence="2" id="KW-1185">Reference proteome</keyword>
<evidence type="ECO:0000313" key="2">
    <source>
        <dbReference type="Proteomes" id="UP000035489"/>
    </source>
</evidence>
<dbReference type="PATRIC" id="fig|1225564.3.peg.6596"/>
<dbReference type="RefSeq" id="WP_047191783.1">
    <property type="nucleotide sequence ID" value="NZ_LCYG01000081.1"/>
</dbReference>
<dbReference type="STRING" id="1225564.AA309_25215"/>
<name>A0A0H1RD42_9HYPH</name>
<evidence type="ECO:0008006" key="3">
    <source>
        <dbReference type="Google" id="ProtNLM"/>
    </source>
</evidence>
<dbReference type="Proteomes" id="UP000035489">
    <property type="component" value="Unassembled WGS sequence"/>
</dbReference>